<proteinExistence type="predicted"/>
<feature type="domain" description="YdbS-like PH" evidence="2">
    <location>
        <begin position="77"/>
        <end position="155"/>
    </location>
</feature>
<feature type="domain" description="YdbS-like PH" evidence="2">
    <location>
        <begin position="234"/>
        <end position="293"/>
    </location>
</feature>
<feature type="transmembrane region" description="Helical" evidence="1">
    <location>
        <begin position="201"/>
        <end position="227"/>
    </location>
</feature>
<dbReference type="InterPro" id="IPR014529">
    <property type="entry name" value="UCP026631"/>
</dbReference>
<organism evidence="3 4">
    <name type="scientific">Corynebacterium cystitidis DSM 20524</name>
    <dbReference type="NCBI Taxonomy" id="1121357"/>
    <lineage>
        <taxon>Bacteria</taxon>
        <taxon>Bacillati</taxon>
        <taxon>Actinomycetota</taxon>
        <taxon>Actinomycetes</taxon>
        <taxon>Mycobacteriales</taxon>
        <taxon>Corynebacteriaceae</taxon>
        <taxon>Corynebacterium</taxon>
    </lineage>
</organism>
<name>A0A1H9QVZ5_9CORY</name>
<dbReference type="AlphaFoldDB" id="A0A1H9QVZ5"/>
<reference evidence="4" key="1">
    <citation type="submission" date="2016-10" db="EMBL/GenBank/DDBJ databases">
        <authorList>
            <person name="Varghese N."/>
            <person name="Submissions S."/>
        </authorList>
    </citation>
    <scope>NUCLEOTIDE SEQUENCE [LARGE SCALE GENOMIC DNA]</scope>
    <source>
        <strain evidence="4">DSM 20524</strain>
    </source>
</reference>
<keyword evidence="1" id="KW-0472">Membrane</keyword>
<feature type="transmembrane region" description="Helical" evidence="1">
    <location>
        <begin position="12"/>
        <end position="31"/>
    </location>
</feature>
<dbReference type="PANTHER" id="PTHR34473">
    <property type="entry name" value="UPF0699 TRANSMEMBRANE PROTEIN YDBS"/>
    <property type="match status" value="1"/>
</dbReference>
<keyword evidence="1" id="KW-0812">Transmembrane</keyword>
<evidence type="ECO:0000259" key="2">
    <source>
        <dbReference type="Pfam" id="PF03703"/>
    </source>
</evidence>
<gene>
    <name evidence="3" type="ORF">SAMN05661109_00680</name>
</gene>
<evidence type="ECO:0000313" key="4">
    <source>
        <dbReference type="Proteomes" id="UP000198929"/>
    </source>
</evidence>
<dbReference type="EMBL" id="FOGQ01000002">
    <property type="protein sequence ID" value="SER64415.1"/>
    <property type="molecule type" value="Genomic_DNA"/>
</dbReference>
<dbReference type="PIRSF" id="PIRSF026631">
    <property type="entry name" value="UCP026631"/>
    <property type="match status" value="1"/>
</dbReference>
<dbReference type="STRING" id="1121357.SAMN05661109_00680"/>
<dbReference type="Proteomes" id="UP000198929">
    <property type="component" value="Unassembled WGS sequence"/>
</dbReference>
<dbReference type="InterPro" id="IPR005182">
    <property type="entry name" value="YdbS-like_PH"/>
</dbReference>
<sequence>MRTGNYRRVHRLTPLLRFWTVILALLAVAAANLNQAVVRRLSEAIRGEDGSFLPLLIGTGGFVGVCVAVFLVSQIWWAATGFRLDAEEVRLKRGVISTQLRTARYDRIQAVDVVEPLIARIFRLAAVRIETAGGSSSAIEIAYLPRAEAETLRHELLGTAPVDTCDAVAQADSDYVIAPIPIWRSLVGTALRLSTMLGVAWVLFALLAPISFATALPLIVGLVPSVWGMIDKSWRFNAVLDTDQVLHLAYGLASRRRQAVPLARIHAVAISQPVLWRLLGWWTVSVSVAGYGRESNKQSGTTRVLPVGSREQAMHIASVVSELSRVDLEAVAAPEEVVQPTYCSPRRAFLVSPLDAHRQATTLYRQFVVVQSGWVSRRVAFINSSHIQELTLRRGPIQNLVGLATVRFDLVPGPVKMAGRDMDAAQARELVDVLRNRALPELEAPMLST</sequence>
<accession>A0A1H9QVZ5</accession>
<dbReference type="PANTHER" id="PTHR34473:SF3">
    <property type="entry name" value="TRANSMEMBRANE PROTEIN-RELATED"/>
    <property type="match status" value="1"/>
</dbReference>
<evidence type="ECO:0000313" key="3">
    <source>
        <dbReference type="EMBL" id="SER64415.1"/>
    </source>
</evidence>
<keyword evidence="4" id="KW-1185">Reference proteome</keyword>
<keyword evidence="1" id="KW-1133">Transmembrane helix</keyword>
<dbReference type="RefSeq" id="WP_092256170.1">
    <property type="nucleotide sequence ID" value="NZ_CP047199.1"/>
</dbReference>
<feature type="transmembrane region" description="Helical" evidence="1">
    <location>
        <begin position="51"/>
        <end position="73"/>
    </location>
</feature>
<feature type="domain" description="YdbS-like PH" evidence="2">
    <location>
        <begin position="366"/>
        <end position="429"/>
    </location>
</feature>
<dbReference type="Pfam" id="PF03703">
    <property type="entry name" value="bPH_2"/>
    <property type="match status" value="3"/>
</dbReference>
<protein>
    <submittedName>
        <fullName evidence="3">Putative membrane protein</fullName>
    </submittedName>
</protein>
<evidence type="ECO:0000256" key="1">
    <source>
        <dbReference type="SAM" id="Phobius"/>
    </source>
</evidence>